<reference evidence="1 2" key="1">
    <citation type="submission" date="2017-06" db="EMBL/GenBank/DDBJ databases">
        <title>Complete Genome Sequence of the Soil Carbazole-Degrading Bacterium Nocardioides aromaticivorans IC177.</title>
        <authorList>
            <person name="Vejarano F."/>
            <person name="Suzuki-Minakuchi C."/>
            <person name="Ohtsubo Y."/>
            <person name="Tsuda M."/>
            <person name="Okada K."/>
            <person name="Nojiri H."/>
        </authorList>
    </citation>
    <scope>NUCLEOTIDE SEQUENCE [LARGE SCALE GENOMIC DNA]</scope>
    <source>
        <strain evidence="1 2">IC177</strain>
    </source>
</reference>
<organism evidence="1 2">
    <name type="scientific">Nocardioides aromaticivorans</name>
    <dbReference type="NCBI Taxonomy" id="200618"/>
    <lineage>
        <taxon>Bacteria</taxon>
        <taxon>Bacillati</taxon>
        <taxon>Actinomycetota</taxon>
        <taxon>Actinomycetes</taxon>
        <taxon>Propionibacteriales</taxon>
        <taxon>Nocardioidaceae</taxon>
        <taxon>Nocardioides</taxon>
    </lineage>
</organism>
<dbReference type="Proteomes" id="UP000662818">
    <property type="component" value="Chromosome"/>
</dbReference>
<protein>
    <submittedName>
        <fullName evidence="1">Uncharacterized protein</fullName>
    </submittedName>
</protein>
<evidence type="ECO:0000313" key="2">
    <source>
        <dbReference type="Proteomes" id="UP000662818"/>
    </source>
</evidence>
<dbReference type="RefSeq" id="WP_207009828.1">
    <property type="nucleotide sequence ID" value="NZ_CP022295.1"/>
</dbReference>
<sequence>MVRWRRGKVVVRVDRDSVAAGDDVVSHKRVVERPAGLPLSALLETVTPEVRADGWSWVVRVGREVVGVWSVDHGVRLLVPDRVVPAGEVEVCFAYFLQIDPAWLHQRLAAGAAPRRDSLLDEYASIARQRREEELRRRERELPARLLTADCVVALVAFGATIDLHCDTTCRFRVDGEEWTVARADTMTQVFAPGRRGPTVSVRPVEDAEGWLVAALGARLREAQGLSSYPAHEPHPLPGLVLRHGRWNLSGPMAVQVQDGWAVEALRFAHGRSVAEVQSVLAVAAD</sequence>
<accession>A0ABX7PIS4</accession>
<name>A0ABX7PIS4_9ACTN</name>
<proteinExistence type="predicted"/>
<keyword evidence="2" id="KW-1185">Reference proteome</keyword>
<dbReference type="EMBL" id="CP022295">
    <property type="protein sequence ID" value="QSR25570.1"/>
    <property type="molecule type" value="Genomic_DNA"/>
</dbReference>
<gene>
    <name evidence="1" type="ORF">CFH99_08035</name>
</gene>
<evidence type="ECO:0000313" key="1">
    <source>
        <dbReference type="EMBL" id="QSR25570.1"/>
    </source>
</evidence>